<comment type="subcellular location">
    <subcellularLocation>
        <location evidence="1">Membrane</location>
        <topology evidence="1">Multi-pass membrane protein</topology>
    </subcellularLocation>
</comment>
<accession>A0AAV2AVX7</accession>
<feature type="transmembrane region" description="Helical" evidence="6">
    <location>
        <begin position="450"/>
        <end position="467"/>
    </location>
</feature>
<feature type="transmembrane region" description="Helical" evidence="6">
    <location>
        <begin position="84"/>
        <end position="106"/>
    </location>
</feature>
<evidence type="ECO:0000256" key="1">
    <source>
        <dbReference type="ARBA" id="ARBA00004141"/>
    </source>
</evidence>
<keyword evidence="2 6" id="KW-0812">Transmembrane</keyword>
<feature type="transmembrane region" description="Helical" evidence="6">
    <location>
        <begin position="359"/>
        <end position="383"/>
    </location>
</feature>
<dbReference type="EMBL" id="CAXIEN010000228">
    <property type="protein sequence ID" value="CAL1288205.1"/>
    <property type="molecule type" value="Genomic_DNA"/>
</dbReference>
<evidence type="ECO:0000313" key="8">
    <source>
        <dbReference type="EMBL" id="CAL1288205.1"/>
    </source>
</evidence>
<sequence>MPAMDTEGNFRPCINAVENVENATDRSPLLPRNQTSERRNFRPIPNLHTEDNVEEPGNRLEGKKKTSDAGTLLHLVKGNVGTGILAMAMALSNFGLVAGAIGICVLGSCCTYCMKLLVYCSQMAVDEQTGRNQSPEPQTESVPSSANAAVGVDRLVVFFRNRNSTDIHETGYQRADQGMQINYQDSENQAFEENSSLDYAGTAYAAFLHGPKCLQRLAFPMRYIVNALLILTQFGFCCVYLLFVGQSLREVFLNTKFLTSLNTTAIMALELLVMIPLNFIPDLDTLTVVSTTAVCLQSVGLLMMFVDFCSGPLSDSYILYLAPAWKWPLFFGTAMFSFEGIGVILPLEMEMKNKRNFPRILYGGMTIVTCMYLLIGIGGYLKYGADVKPSITFNLPAGCTSELIRSLFALAIFLSYPLQMYVPLSFVMPYLKGIFLPERRNRWVERAADWLIRATFVLITFGVAVSVPMLDLIIALIGSFASSGLALILPPVIHIVTILKYDDIKWKYAQIGFDAFLSILGFSGLAVGAYTSVSEIMNRNATEIALDIASYDELMSSGTDEAILLLSSKNSSCCSLFH</sequence>
<evidence type="ECO:0000256" key="5">
    <source>
        <dbReference type="SAM" id="MobiDB-lite"/>
    </source>
</evidence>
<keyword evidence="3 6" id="KW-1133">Transmembrane helix</keyword>
<protein>
    <recommendedName>
        <fullName evidence="7">Amino acid transporter transmembrane domain-containing protein</fullName>
    </recommendedName>
</protein>
<proteinExistence type="predicted"/>
<evidence type="ECO:0000256" key="4">
    <source>
        <dbReference type="ARBA" id="ARBA00023136"/>
    </source>
</evidence>
<dbReference type="PANTHER" id="PTHR22950">
    <property type="entry name" value="AMINO ACID TRANSPORTER"/>
    <property type="match status" value="1"/>
</dbReference>
<dbReference type="AlphaFoldDB" id="A0AAV2AVX7"/>
<organism evidence="8 9">
    <name type="scientific">Larinioides sclopetarius</name>
    <dbReference type="NCBI Taxonomy" id="280406"/>
    <lineage>
        <taxon>Eukaryota</taxon>
        <taxon>Metazoa</taxon>
        <taxon>Ecdysozoa</taxon>
        <taxon>Arthropoda</taxon>
        <taxon>Chelicerata</taxon>
        <taxon>Arachnida</taxon>
        <taxon>Araneae</taxon>
        <taxon>Araneomorphae</taxon>
        <taxon>Entelegynae</taxon>
        <taxon>Araneoidea</taxon>
        <taxon>Araneidae</taxon>
        <taxon>Larinioides</taxon>
    </lineage>
</organism>
<dbReference type="Pfam" id="PF01490">
    <property type="entry name" value="Aa_trans"/>
    <property type="match status" value="2"/>
</dbReference>
<evidence type="ECO:0000256" key="3">
    <source>
        <dbReference type="ARBA" id="ARBA00022989"/>
    </source>
</evidence>
<feature type="transmembrane region" description="Helical" evidence="6">
    <location>
        <begin position="473"/>
        <end position="499"/>
    </location>
</feature>
<dbReference type="InterPro" id="IPR013057">
    <property type="entry name" value="AA_transpt_TM"/>
</dbReference>
<evidence type="ECO:0000256" key="2">
    <source>
        <dbReference type="ARBA" id="ARBA00022692"/>
    </source>
</evidence>
<dbReference type="Proteomes" id="UP001497382">
    <property type="component" value="Unassembled WGS sequence"/>
</dbReference>
<feature type="transmembrane region" description="Helical" evidence="6">
    <location>
        <begin position="257"/>
        <end position="279"/>
    </location>
</feature>
<evidence type="ECO:0000313" key="9">
    <source>
        <dbReference type="Proteomes" id="UP001497382"/>
    </source>
</evidence>
<keyword evidence="9" id="KW-1185">Reference proteome</keyword>
<gene>
    <name evidence="8" type="ORF">LARSCL_LOCUS15206</name>
</gene>
<reference evidence="8 9" key="1">
    <citation type="submission" date="2024-04" db="EMBL/GenBank/DDBJ databases">
        <authorList>
            <person name="Rising A."/>
            <person name="Reimegard J."/>
            <person name="Sonavane S."/>
            <person name="Akerstrom W."/>
            <person name="Nylinder S."/>
            <person name="Hedman E."/>
            <person name="Kallberg Y."/>
        </authorList>
    </citation>
    <scope>NUCLEOTIDE SEQUENCE [LARGE SCALE GENOMIC DNA]</scope>
</reference>
<feature type="domain" description="Amino acid transporter transmembrane" evidence="7">
    <location>
        <begin position="218"/>
        <end position="532"/>
    </location>
</feature>
<name>A0AAV2AVX7_9ARAC</name>
<feature type="transmembrane region" description="Helical" evidence="6">
    <location>
        <begin position="286"/>
        <end position="305"/>
    </location>
</feature>
<evidence type="ECO:0000259" key="7">
    <source>
        <dbReference type="Pfam" id="PF01490"/>
    </source>
</evidence>
<feature type="domain" description="Amino acid transporter transmembrane" evidence="7">
    <location>
        <begin position="70"/>
        <end position="128"/>
    </location>
</feature>
<feature type="transmembrane region" description="Helical" evidence="6">
    <location>
        <begin position="403"/>
        <end position="429"/>
    </location>
</feature>
<feature type="compositionally biased region" description="Basic and acidic residues" evidence="5">
    <location>
        <begin position="48"/>
        <end position="65"/>
    </location>
</feature>
<feature type="transmembrane region" description="Helical" evidence="6">
    <location>
        <begin position="223"/>
        <end position="245"/>
    </location>
</feature>
<evidence type="ECO:0000256" key="6">
    <source>
        <dbReference type="SAM" id="Phobius"/>
    </source>
</evidence>
<comment type="caution">
    <text evidence="8">The sequence shown here is derived from an EMBL/GenBank/DDBJ whole genome shotgun (WGS) entry which is preliminary data.</text>
</comment>
<feature type="region of interest" description="Disordered" evidence="5">
    <location>
        <begin position="24"/>
        <end position="65"/>
    </location>
</feature>
<keyword evidence="4 6" id="KW-0472">Membrane</keyword>
<feature type="transmembrane region" description="Helical" evidence="6">
    <location>
        <begin position="511"/>
        <end position="530"/>
    </location>
</feature>
<dbReference type="GO" id="GO:0015179">
    <property type="term" value="F:L-amino acid transmembrane transporter activity"/>
    <property type="evidence" value="ECO:0007669"/>
    <property type="project" value="TreeGrafter"/>
</dbReference>
<feature type="transmembrane region" description="Helical" evidence="6">
    <location>
        <begin position="325"/>
        <end position="347"/>
    </location>
</feature>
<dbReference type="GO" id="GO:0005774">
    <property type="term" value="C:vacuolar membrane"/>
    <property type="evidence" value="ECO:0007669"/>
    <property type="project" value="TreeGrafter"/>
</dbReference>
<dbReference type="PANTHER" id="PTHR22950:SF349">
    <property type="entry name" value="AMINO ACID TRANSPORTER TRANSMEMBRANE DOMAIN-CONTAINING PROTEIN"/>
    <property type="match status" value="1"/>
</dbReference>